<sequence>MPAHRHQRQALKFTSIPVIQSYGQAQKNATSTYLKSGTSYLLGSDAEVDIAPDSENNFSDVIVIHVGSRNLRIGRASDAVPRERPQVIARKVKIVNEPPSNPPSTIADDTERSDHMPFWADLNDSPDTVQLVENDIKQRLRSLKIRSVPNARSQIITYNTQSQPEKILDHNDPYKIEWTQPAKGKDYVAGMEALRISELNSSTSHTSQYRLFYPIQHGLLNTRDYTTLRACINDLQTIWTKAIEEELEIPKSQFSNQNVMIVVPDICGTVHIREIANLLMRDMGFKAFVMLQVRINLKYGGDDVTAFFVKLLQRSEFPYKRISITTNVYDWLLAEELKERLCTLNEVDMSVNVNEFTVRSPERPTLMYKVKVYDEPTIAAMTFFYPAIIDFETKLRYILYKETFLDYNADDENDGDNITPAQESEIANIYRNYIRPLPETTETACATSSEPIAGIDIESAPAEAMDLDIEPTPEVEQTPTDRSSTDPTLPTDAASSDATIRNTASTQSATPAPPPIPIPHPMHWLRRRRAMGNLPAISQPLDFAIAQSIIDVAKSSPDARDKDIESRVKNLCSSILLVGGGGMIQGLGKIIEERVTSILQNSALRTRLGGQSDVSNAATTTTLPALTAQVLQSPREIDPRVLVWKGASVFAKLDMTGELWIGRREWEAGGLQRTAGKWLFTWD</sequence>
<evidence type="ECO:0000256" key="2">
    <source>
        <dbReference type="SAM" id="MobiDB-lite"/>
    </source>
</evidence>
<evidence type="ECO:0000313" key="4">
    <source>
        <dbReference type="Proteomes" id="UP001212841"/>
    </source>
</evidence>
<feature type="compositionally biased region" description="Polar residues" evidence="2">
    <location>
        <begin position="475"/>
        <end position="510"/>
    </location>
</feature>
<dbReference type="Pfam" id="PF00022">
    <property type="entry name" value="Actin"/>
    <property type="match status" value="1"/>
</dbReference>
<feature type="compositionally biased region" description="Pro residues" evidence="2">
    <location>
        <begin position="511"/>
        <end position="520"/>
    </location>
</feature>
<comment type="caution">
    <text evidence="3">The sequence shown here is derived from an EMBL/GenBank/DDBJ whole genome shotgun (WGS) entry which is preliminary data.</text>
</comment>
<dbReference type="AlphaFoldDB" id="A0AAD5S2V1"/>
<dbReference type="Proteomes" id="UP001212841">
    <property type="component" value="Unassembled WGS sequence"/>
</dbReference>
<dbReference type="EMBL" id="JADGJD010001957">
    <property type="protein sequence ID" value="KAJ3036259.1"/>
    <property type="molecule type" value="Genomic_DNA"/>
</dbReference>
<dbReference type="Gene3D" id="3.90.640.10">
    <property type="entry name" value="Actin, Chain A, domain 4"/>
    <property type="match status" value="2"/>
</dbReference>
<dbReference type="SUPFAM" id="SSF53067">
    <property type="entry name" value="Actin-like ATPase domain"/>
    <property type="match status" value="2"/>
</dbReference>
<gene>
    <name evidence="3" type="primary">ARP8</name>
    <name evidence="3" type="ORF">HK097_003886</name>
</gene>
<dbReference type="InterPro" id="IPR043129">
    <property type="entry name" value="ATPase_NBD"/>
</dbReference>
<dbReference type="SMART" id="SM00268">
    <property type="entry name" value="ACTIN"/>
    <property type="match status" value="1"/>
</dbReference>
<organism evidence="3 4">
    <name type="scientific">Rhizophlyctis rosea</name>
    <dbReference type="NCBI Taxonomy" id="64517"/>
    <lineage>
        <taxon>Eukaryota</taxon>
        <taxon>Fungi</taxon>
        <taxon>Fungi incertae sedis</taxon>
        <taxon>Chytridiomycota</taxon>
        <taxon>Chytridiomycota incertae sedis</taxon>
        <taxon>Chytridiomycetes</taxon>
        <taxon>Rhizophlyctidales</taxon>
        <taxon>Rhizophlyctidaceae</taxon>
        <taxon>Rhizophlyctis</taxon>
    </lineage>
</organism>
<accession>A0AAD5S2V1</accession>
<protein>
    <submittedName>
        <fullName evidence="3">Actin-like protein arp8</fullName>
    </submittedName>
</protein>
<keyword evidence="4" id="KW-1185">Reference proteome</keyword>
<evidence type="ECO:0000313" key="3">
    <source>
        <dbReference type="EMBL" id="KAJ3036259.1"/>
    </source>
</evidence>
<reference evidence="3" key="1">
    <citation type="submission" date="2020-05" db="EMBL/GenBank/DDBJ databases">
        <title>Phylogenomic resolution of chytrid fungi.</title>
        <authorList>
            <person name="Stajich J.E."/>
            <person name="Amses K."/>
            <person name="Simmons R."/>
            <person name="Seto K."/>
            <person name="Myers J."/>
            <person name="Bonds A."/>
            <person name="Quandt C.A."/>
            <person name="Barry K."/>
            <person name="Liu P."/>
            <person name="Grigoriev I."/>
            <person name="Longcore J.E."/>
            <person name="James T.Y."/>
        </authorList>
    </citation>
    <scope>NUCLEOTIDE SEQUENCE</scope>
    <source>
        <strain evidence="3">JEL0318</strain>
    </source>
</reference>
<feature type="region of interest" description="Disordered" evidence="2">
    <location>
        <begin position="472"/>
        <end position="520"/>
    </location>
</feature>
<evidence type="ECO:0000256" key="1">
    <source>
        <dbReference type="RuleBase" id="RU000487"/>
    </source>
</evidence>
<dbReference type="InterPro" id="IPR004000">
    <property type="entry name" value="Actin"/>
</dbReference>
<comment type="similarity">
    <text evidence="1">Belongs to the actin family.</text>
</comment>
<name>A0AAD5S2V1_9FUNG</name>
<dbReference type="PANTHER" id="PTHR11937">
    <property type="entry name" value="ACTIN"/>
    <property type="match status" value="1"/>
</dbReference>
<proteinExistence type="inferred from homology"/>
<dbReference type="Gene3D" id="3.30.420.40">
    <property type="match status" value="2"/>
</dbReference>